<keyword evidence="3" id="KW-0808">Transferase</keyword>
<accession>A0ABU5U5Q4</accession>
<dbReference type="Pfam" id="PF06745">
    <property type="entry name" value="ATPase"/>
    <property type="match status" value="2"/>
</dbReference>
<evidence type="ECO:0000256" key="2">
    <source>
        <dbReference type="ARBA" id="ARBA00022553"/>
    </source>
</evidence>
<dbReference type="InterPro" id="IPR030665">
    <property type="entry name" value="KaiC"/>
</dbReference>
<evidence type="ECO:0000256" key="5">
    <source>
        <dbReference type="ARBA" id="ARBA00022777"/>
    </source>
</evidence>
<gene>
    <name evidence="9" type="ORF">VB854_26740</name>
</gene>
<evidence type="ECO:0000256" key="4">
    <source>
        <dbReference type="ARBA" id="ARBA00022737"/>
    </source>
</evidence>
<dbReference type="PANTHER" id="PTHR42926">
    <property type="match status" value="1"/>
</dbReference>
<dbReference type="InterPro" id="IPR003593">
    <property type="entry name" value="AAA+_ATPase"/>
</dbReference>
<dbReference type="InterPro" id="IPR014774">
    <property type="entry name" value="KaiC-like_dom"/>
</dbReference>
<evidence type="ECO:0000259" key="8">
    <source>
        <dbReference type="PROSITE" id="PS51146"/>
    </source>
</evidence>
<evidence type="ECO:0000313" key="9">
    <source>
        <dbReference type="EMBL" id="MEA5522536.1"/>
    </source>
</evidence>
<keyword evidence="4" id="KW-0677">Repeat</keyword>
<keyword evidence="10" id="KW-1185">Reference proteome</keyword>
<dbReference type="EC" id="2.7.11.1" evidence="1"/>
<dbReference type="InterPro" id="IPR027417">
    <property type="entry name" value="P-loop_NTPase"/>
</dbReference>
<feature type="domain" description="KaiC" evidence="8">
    <location>
        <begin position="4"/>
        <end position="238"/>
    </location>
</feature>
<dbReference type="InterPro" id="IPR010624">
    <property type="entry name" value="KaiC_dom"/>
</dbReference>
<comment type="caution">
    <text evidence="9">The sequence shown here is derived from an EMBL/GenBank/DDBJ whole genome shotgun (WGS) entry which is preliminary data.</text>
</comment>
<reference evidence="9 10" key="1">
    <citation type="submission" date="2023-12" db="EMBL/GenBank/DDBJ databases">
        <title>Baltic Sea Cyanobacteria.</title>
        <authorList>
            <person name="Delbaje E."/>
            <person name="Fewer D.P."/>
            <person name="Shishido T.K."/>
        </authorList>
    </citation>
    <scope>NUCLEOTIDE SEQUENCE [LARGE SCALE GENOMIC DNA]</scope>
    <source>
        <strain evidence="9 10">CCNP 1315</strain>
    </source>
</reference>
<sequence>MTQARLSTGIIGLDEVLYGGFISERAYLVRGGPGCGKTTIGMHFLQAGHSIGETSLFITLGESEAQLRHIGSELNFDVNSIHFLDLSPSSDFFTQVQSYDIFSPADVERDPLTQKIVEEVERLKPQRVFIDSMTQFRYLANDPFIFRKQVSAFLRFLKEHKITVLFTTESSSEAPDEDLQFISDGIIHLDFSQQGRYLSILKFRSSNFRPGYHSVRLTDCGMVVFPRLLPENFQQSFAPETISSGIPDLDQLLQGGLERGNITIISGPSGVGKTTLGMQFMKEAAGRGERSLVCSFEEAPETLIRRCESVNIPVKAMIERGTLNLLSIEPLLYTPDEFANTVRQEVEKYSAQIVMIDSMAGYRLSFQQENLTNHLHSLCRYLKNMGVATLLINEMEWITGDFRVTELGISYLADNIIFMRYLEIRGELRKAIGVLKKRLSDFEKTLREIEITRYGIKVGEPLTNLRGMLSGNPEFIRFDERENFK</sequence>
<feature type="domain" description="RecA family profile 1" evidence="7">
    <location>
        <begin position="238"/>
        <end position="279"/>
    </location>
</feature>
<dbReference type="PROSITE" id="PS50162">
    <property type="entry name" value="RECA_2"/>
    <property type="match status" value="1"/>
</dbReference>
<evidence type="ECO:0000256" key="6">
    <source>
        <dbReference type="ARBA" id="ARBA00022801"/>
    </source>
</evidence>
<dbReference type="InterPro" id="IPR020588">
    <property type="entry name" value="RecA_ATP-bd"/>
</dbReference>
<name>A0ABU5U5Q4_9CYAN</name>
<dbReference type="Proteomes" id="UP001301728">
    <property type="component" value="Unassembled WGS sequence"/>
</dbReference>
<evidence type="ECO:0000313" key="10">
    <source>
        <dbReference type="Proteomes" id="UP001301728"/>
    </source>
</evidence>
<dbReference type="PIRSF" id="PIRSF039117">
    <property type="entry name" value="KaiC"/>
    <property type="match status" value="1"/>
</dbReference>
<keyword evidence="2" id="KW-0597">Phosphoprotein</keyword>
<proteinExistence type="predicted"/>
<dbReference type="PANTHER" id="PTHR42926:SF1">
    <property type="entry name" value="CIRCADIAN CLOCK OSCILLATOR PROTEIN KAIC 1"/>
    <property type="match status" value="1"/>
</dbReference>
<keyword evidence="6" id="KW-0378">Hydrolase</keyword>
<dbReference type="Gene3D" id="3.40.50.300">
    <property type="entry name" value="P-loop containing nucleotide triphosphate hydrolases"/>
    <property type="match status" value="2"/>
</dbReference>
<dbReference type="PRINTS" id="PR01874">
    <property type="entry name" value="DNAREPAIRADA"/>
</dbReference>
<evidence type="ECO:0000256" key="3">
    <source>
        <dbReference type="ARBA" id="ARBA00022679"/>
    </source>
</evidence>
<evidence type="ECO:0000259" key="7">
    <source>
        <dbReference type="PROSITE" id="PS50162"/>
    </source>
</evidence>
<dbReference type="PROSITE" id="PS51146">
    <property type="entry name" value="KAIC"/>
    <property type="match status" value="2"/>
</dbReference>
<dbReference type="InterPro" id="IPR051347">
    <property type="entry name" value="Circadian_clock_KaiC-rel"/>
</dbReference>
<organism evidence="9 10">
    <name type="scientific">Limnoraphis robusta CCNP1315</name>
    <dbReference type="NCBI Taxonomy" id="3110306"/>
    <lineage>
        <taxon>Bacteria</taxon>
        <taxon>Bacillati</taxon>
        <taxon>Cyanobacteriota</taxon>
        <taxon>Cyanophyceae</taxon>
        <taxon>Oscillatoriophycideae</taxon>
        <taxon>Oscillatoriales</taxon>
        <taxon>Sirenicapillariaceae</taxon>
        <taxon>Limnoraphis</taxon>
    </lineage>
</organism>
<dbReference type="EMBL" id="JAYGHT010000190">
    <property type="protein sequence ID" value="MEA5522536.1"/>
    <property type="molecule type" value="Genomic_DNA"/>
</dbReference>
<dbReference type="RefSeq" id="WP_323218244.1">
    <property type="nucleotide sequence ID" value="NZ_JAYGHT010000190.1"/>
</dbReference>
<keyword evidence="5" id="KW-0418">Kinase</keyword>
<dbReference type="SMART" id="SM00382">
    <property type="entry name" value="AAA"/>
    <property type="match status" value="2"/>
</dbReference>
<dbReference type="SUPFAM" id="SSF52540">
    <property type="entry name" value="P-loop containing nucleoside triphosphate hydrolases"/>
    <property type="match status" value="2"/>
</dbReference>
<protein>
    <recommendedName>
        <fullName evidence="1">non-specific serine/threonine protein kinase</fullName>
        <ecNumber evidence="1">2.7.11.1</ecNumber>
    </recommendedName>
</protein>
<evidence type="ECO:0000256" key="1">
    <source>
        <dbReference type="ARBA" id="ARBA00012513"/>
    </source>
</evidence>
<feature type="domain" description="KaiC" evidence="8">
    <location>
        <begin position="240"/>
        <end position="472"/>
    </location>
</feature>